<feature type="non-terminal residue" evidence="2">
    <location>
        <position position="1"/>
    </location>
</feature>
<dbReference type="EMBL" id="CADCUM010000124">
    <property type="protein sequence ID" value="CAA9403480.1"/>
    <property type="molecule type" value="Genomic_DNA"/>
</dbReference>
<dbReference type="AlphaFoldDB" id="A0A6J4P1E1"/>
<accession>A0A6J4P1E1</accession>
<reference evidence="2" key="1">
    <citation type="submission" date="2020-02" db="EMBL/GenBank/DDBJ databases">
        <authorList>
            <person name="Meier V. D."/>
        </authorList>
    </citation>
    <scope>NUCLEOTIDE SEQUENCE</scope>
    <source>
        <strain evidence="2">AVDCRST_MAG32</strain>
    </source>
</reference>
<protein>
    <submittedName>
        <fullName evidence="2">Phosphoglycerate mutase family protein</fullName>
    </submittedName>
</protein>
<feature type="compositionally biased region" description="Basic residues" evidence="1">
    <location>
        <begin position="63"/>
        <end position="79"/>
    </location>
</feature>
<feature type="compositionally biased region" description="Low complexity" evidence="1">
    <location>
        <begin position="138"/>
        <end position="148"/>
    </location>
</feature>
<proteinExistence type="predicted"/>
<feature type="non-terminal residue" evidence="2">
    <location>
        <position position="224"/>
    </location>
</feature>
<gene>
    <name evidence="2" type="ORF">AVDCRST_MAG32-3106</name>
</gene>
<organism evidence="2">
    <name type="scientific">uncultured Nocardioides sp</name>
    <dbReference type="NCBI Taxonomy" id="198441"/>
    <lineage>
        <taxon>Bacteria</taxon>
        <taxon>Bacillati</taxon>
        <taxon>Actinomycetota</taxon>
        <taxon>Actinomycetes</taxon>
        <taxon>Propionibacteriales</taxon>
        <taxon>Nocardioidaceae</taxon>
        <taxon>Nocardioides</taxon>
        <taxon>environmental samples</taxon>
    </lineage>
</organism>
<feature type="compositionally biased region" description="Pro residues" evidence="1">
    <location>
        <begin position="214"/>
        <end position="224"/>
    </location>
</feature>
<name>A0A6J4P1E1_9ACTN</name>
<evidence type="ECO:0000256" key="1">
    <source>
        <dbReference type="SAM" id="MobiDB-lite"/>
    </source>
</evidence>
<sequence length="224" mass="23993">EPDPAGPARPGLVRGGGLRPALGHRRRAVTRARGGAGGPGAGPRRRPHWPHASPRADRDGAARRRRLGRPGHRRRRVGRVRPPPGAVGAHTAGERARRGRRREGSVPALVRGGHAPVDLGSGGPPLRRALRRVRDPGGRVPARAVRGPAPRRHRGGADQRRSGRLGGGVPAGGRPRRPYVALDAAQPRVGEHRRLDGGRGLPRGHPRHLERPRPPLPRPPHLPI</sequence>
<evidence type="ECO:0000313" key="2">
    <source>
        <dbReference type="EMBL" id="CAA9403480.1"/>
    </source>
</evidence>
<feature type="region of interest" description="Disordered" evidence="1">
    <location>
        <begin position="1"/>
        <end position="224"/>
    </location>
</feature>